<reference evidence="9" key="1">
    <citation type="journal article" date="2020" name="Stud. Mycol.">
        <title>101 Dothideomycetes genomes: a test case for predicting lifestyles and emergence of pathogens.</title>
        <authorList>
            <person name="Haridas S."/>
            <person name="Albert R."/>
            <person name="Binder M."/>
            <person name="Bloem J."/>
            <person name="Labutti K."/>
            <person name="Salamov A."/>
            <person name="Andreopoulos B."/>
            <person name="Baker S."/>
            <person name="Barry K."/>
            <person name="Bills G."/>
            <person name="Bluhm B."/>
            <person name="Cannon C."/>
            <person name="Castanera R."/>
            <person name="Culley D."/>
            <person name="Daum C."/>
            <person name="Ezra D."/>
            <person name="Gonzalez J."/>
            <person name="Henrissat B."/>
            <person name="Kuo A."/>
            <person name="Liang C."/>
            <person name="Lipzen A."/>
            <person name="Lutzoni F."/>
            <person name="Magnuson J."/>
            <person name="Mondo S."/>
            <person name="Nolan M."/>
            <person name="Ohm R."/>
            <person name="Pangilinan J."/>
            <person name="Park H.-J."/>
            <person name="Ramirez L."/>
            <person name="Alfaro M."/>
            <person name="Sun H."/>
            <person name="Tritt A."/>
            <person name="Yoshinaga Y."/>
            <person name="Zwiers L.-H."/>
            <person name="Turgeon B."/>
            <person name="Goodwin S."/>
            <person name="Spatafora J."/>
            <person name="Crous P."/>
            <person name="Grigoriev I."/>
        </authorList>
    </citation>
    <scope>NUCLEOTIDE SEQUENCE</scope>
    <source>
        <strain evidence="9">CBS 279.74</strain>
    </source>
</reference>
<dbReference type="AlphaFoldDB" id="A0A6G1K4D1"/>
<evidence type="ECO:0000256" key="2">
    <source>
        <dbReference type="ARBA" id="ARBA00005982"/>
    </source>
</evidence>
<feature type="transmembrane region" description="Helical" evidence="8">
    <location>
        <begin position="308"/>
        <end position="328"/>
    </location>
</feature>
<keyword evidence="3 7" id="KW-0813">Transport</keyword>
<gene>
    <name evidence="9" type="ORF">K504DRAFT_470026</name>
</gene>
<dbReference type="CDD" id="cd17350">
    <property type="entry name" value="MFS_PTR2"/>
    <property type="match status" value="1"/>
</dbReference>
<dbReference type="Gene3D" id="1.20.1250.20">
    <property type="entry name" value="MFS general substrate transporter like domains"/>
    <property type="match status" value="1"/>
</dbReference>
<dbReference type="SUPFAM" id="SSF103473">
    <property type="entry name" value="MFS general substrate transporter"/>
    <property type="match status" value="1"/>
</dbReference>
<dbReference type="PROSITE" id="PS01023">
    <property type="entry name" value="PTR2_2"/>
    <property type="match status" value="1"/>
</dbReference>
<dbReference type="InterPro" id="IPR000109">
    <property type="entry name" value="POT_fam"/>
</dbReference>
<evidence type="ECO:0000256" key="6">
    <source>
        <dbReference type="ARBA" id="ARBA00023136"/>
    </source>
</evidence>
<dbReference type="InterPro" id="IPR036259">
    <property type="entry name" value="MFS_trans_sf"/>
</dbReference>
<feature type="transmembrane region" description="Helical" evidence="8">
    <location>
        <begin position="418"/>
        <end position="436"/>
    </location>
</feature>
<comment type="subcellular location">
    <subcellularLocation>
        <location evidence="1 7">Membrane</location>
        <topology evidence="1 7">Multi-pass membrane protein</topology>
    </subcellularLocation>
</comment>
<sequence length="679" mass="75117">MEKAIRAPPPPVRKSQLALTLLERKVNKEGNPRGCPPTQTRRALETVFTIQTVFLQLLTWPTRSRQTQLSEWHPVVYNNTLCVLLYHEEMMHSKGQSHAGTSTPSEKGIVVAPDELDHEDLGAERPTEEEKKTLRHVGEPLPKAAFLVAIVELCERFTYYGASGIFQNYVQRPLDGSLGRGALGMGHQGATGLTTFFQFWCYVTPIFGAIIADQYLGKYNTILIFCGVYMVGLLILTCTSIPAALQHGSGLGGFVVAIIVIGLGTGGIKSNVAPLIADQYKRRQMAIGQDPKTGERVIIDPAITIQRIYMVFYFCINVGSLSLLPTPYMERDIGFWSAYLLCLCVFLVGTLTLVLGRKVYVVRPPQGSVITDAFKVIWMMIKNRNMNAAKPSFHAAAGKTSVLHWDDHFVEEVKRSLVACKVFCFYPIYWVVYGNFSNNFVTQAGQMMGHGIPNDLMQNFDAISIIVFLPVLDQLVYPLLRKARIPFPPINRIVLGFWVGSLAMVYAAVIQAKIYQTGPCFEHPLCDAAKDANGVIQGNNIHIASQTGAYMLIGISEIFASVTGLEYAYTKAPPNMKSFVQSMFLLTNAFGSAISEGLNPVLYDPAIEWMFVGLAVASFISGGLIWILFRHLNETEDQMNALDKDYDEDETLRRGSVIADRTVGLHGGEHDGGHVAEKV</sequence>
<dbReference type="EMBL" id="MU005773">
    <property type="protein sequence ID" value="KAF2707610.1"/>
    <property type="molecule type" value="Genomic_DNA"/>
</dbReference>
<dbReference type="FunFam" id="1.20.1250.20:FF:000085">
    <property type="entry name" value="MFS peptide transporter Ptr2"/>
    <property type="match status" value="1"/>
</dbReference>
<feature type="transmembrane region" description="Helical" evidence="8">
    <location>
        <begin position="334"/>
        <end position="355"/>
    </location>
</feature>
<dbReference type="PANTHER" id="PTHR11654">
    <property type="entry name" value="OLIGOPEPTIDE TRANSPORTER-RELATED"/>
    <property type="match status" value="1"/>
</dbReference>
<accession>A0A6G1K4D1</accession>
<comment type="similarity">
    <text evidence="2 7">Belongs to the major facilitator superfamily. Proton-dependent oligopeptide transporter (POT/PTR) (TC 2.A.17) family.</text>
</comment>
<proteinExistence type="inferred from homology"/>
<dbReference type="Proteomes" id="UP000799428">
    <property type="component" value="Unassembled WGS sequence"/>
</dbReference>
<organism evidence="9 10">
    <name type="scientific">Pleomassaria siparia CBS 279.74</name>
    <dbReference type="NCBI Taxonomy" id="1314801"/>
    <lineage>
        <taxon>Eukaryota</taxon>
        <taxon>Fungi</taxon>
        <taxon>Dikarya</taxon>
        <taxon>Ascomycota</taxon>
        <taxon>Pezizomycotina</taxon>
        <taxon>Dothideomycetes</taxon>
        <taxon>Pleosporomycetidae</taxon>
        <taxon>Pleosporales</taxon>
        <taxon>Pleomassariaceae</taxon>
        <taxon>Pleomassaria</taxon>
    </lineage>
</organism>
<feature type="transmembrane region" description="Helical" evidence="8">
    <location>
        <begin position="609"/>
        <end position="629"/>
    </location>
</feature>
<evidence type="ECO:0000256" key="3">
    <source>
        <dbReference type="ARBA" id="ARBA00022448"/>
    </source>
</evidence>
<evidence type="ECO:0000256" key="8">
    <source>
        <dbReference type="SAM" id="Phobius"/>
    </source>
</evidence>
<feature type="transmembrane region" description="Helical" evidence="8">
    <location>
        <begin position="456"/>
        <end position="480"/>
    </location>
</feature>
<dbReference type="GO" id="GO:0071916">
    <property type="term" value="F:dipeptide transmembrane transporter activity"/>
    <property type="evidence" value="ECO:0007669"/>
    <property type="project" value="UniProtKB-ARBA"/>
</dbReference>
<evidence type="ECO:0000256" key="7">
    <source>
        <dbReference type="RuleBase" id="RU003755"/>
    </source>
</evidence>
<keyword evidence="5 8" id="KW-1133">Transmembrane helix</keyword>
<feature type="transmembrane region" description="Helical" evidence="8">
    <location>
        <begin position="222"/>
        <end position="245"/>
    </location>
</feature>
<protein>
    <submittedName>
        <fullName evidence="9">Di/tri peptide transporter 2</fullName>
    </submittedName>
</protein>
<dbReference type="InterPro" id="IPR018456">
    <property type="entry name" value="PTR2_symporter_CS"/>
</dbReference>
<keyword evidence="4 7" id="KW-0812">Transmembrane</keyword>
<feature type="transmembrane region" description="Helical" evidence="8">
    <location>
        <begin position="251"/>
        <end position="277"/>
    </location>
</feature>
<name>A0A6G1K4D1_9PLEO</name>
<feature type="transmembrane region" description="Helical" evidence="8">
    <location>
        <begin position="492"/>
        <end position="509"/>
    </location>
</feature>
<keyword evidence="10" id="KW-1185">Reference proteome</keyword>
<keyword evidence="6 8" id="KW-0472">Membrane</keyword>
<evidence type="ECO:0000256" key="5">
    <source>
        <dbReference type="ARBA" id="ARBA00022989"/>
    </source>
</evidence>
<dbReference type="OrthoDB" id="8904098at2759"/>
<evidence type="ECO:0000256" key="4">
    <source>
        <dbReference type="ARBA" id="ARBA00022692"/>
    </source>
</evidence>
<dbReference type="Pfam" id="PF00854">
    <property type="entry name" value="PTR2"/>
    <property type="match status" value="1"/>
</dbReference>
<evidence type="ECO:0000313" key="10">
    <source>
        <dbReference type="Proteomes" id="UP000799428"/>
    </source>
</evidence>
<evidence type="ECO:0000313" key="9">
    <source>
        <dbReference type="EMBL" id="KAF2707610.1"/>
    </source>
</evidence>
<dbReference type="GO" id="GO:0005886">
    <property type="term" value="C:plasma membrane"/>
    <property type="evidence" value="ECO:0007669"/>
    <property type="project" value="UniProtKB-ARBA"/>
</dbReference>
<evidence type="ECO:0000256" key="1">
    <source>
        <dbReference type="ARBA" id="ARBA00004141"/>
    </source>
</evidence>